<dbReference type="GO" id="GO:0009249">
    <property type="term" value="P:protein lipoylation"/>
    <property type="evidence" value="ECO:0007669"/>
    <property type="project" value="UniProtKB-UniRule"/>
</dbReference>
<comment type="subcellular location">
    <subcellularLocation>
        <location evidence="1 9">Mitochondrion</location>
    </subcellularLocation>
</comment>
<dbReference type="GO" id="GO:0051539">
    <property type="term" value="F:4 iron, 4 sulfur cluster binding"/>
    <property type="evidence" value="ECO:0007669"/>
    <property type="project" value="UniProtKB-UniRule"/>
</dbReference>
<dbReference type="EMBL" id="JAAAIL010000005">
    <property type="protein sequence ID" value="KAG0281843.1"/>
    <property type="molecule type" value="Genomic_DNA"/>
</dbReference>
<reference evidence="11" key="1">
    <citation type="journal article" date="2020" name="Fungal Divers.">
        <title>Resolving the Mortierellaceae phylogeny through synthesis of multi-gene phylogenetics and phylogenomics.</title>
        <authorList>
            <person name="Vandepol N."/>
            <person name="Liber J."/>
            <person name="Desiro A."/>
            <person name="Na H."/>
            <person name="Kennedy M."/>
            <person name="Barry K."/>
            <person name="Grigoriev I.V."/>
            <person name="Miller A.N."/>
            <person name="O'Donnell K."/>
            <person name="Stajich J.E."/>
            <person name="Bonito G."/>
        </authorList>
    </citation>
    <scope>NUCLEOTIDE SEQUENCE</scope>
    <source>
        <strain evidence="11">NRRL 28262</strain>
    </source>
</reference>
<dbReference type="NCBIfam" id="TIGR00510">
    <property type="entry name" value="lipA"/>
    <property type="match status" value="1"/>
</dbReference>
<evidence type="ECO:0000256" key="7">
    <source>
        <dbReference type="ARBA" id="ARBA00023014"/>
    </source>
</evidence>
<keyword evidence="7 9" id="KW-0411">Iron-sulfur</keyword>
<evidence type="ECO:0000256" key="3">
    <source>
        <dbReference type="ARBA" id="ARBA00022679"/>
    </source>
</evidence>
<comment type="function">
    <text evidence="9">Catalyzes the radical-mediated insertion of two sulfur atoms into the C-6 and C-8 positions of the octanoyl moiety bound to the lipoyl domains of lipoate-dependent enzymes, thereby converting the octanoylated domains into lipoylated derivatives.</text>
</comment>
<dbReference type="Pfam" id="PF16881">
    <property type="entry name" value="LIAS_N"/>
    <property type="match status" value="1"/>
</dbReference>
<dbReference type="PANTHER" id="PTHR10949">
    <property type="entry name" value="LIPOYL SYNTHASE"/>
    <property type="match status" value="1"/>
</dbReference>
<dbReference type="AlphaFoldDB" id="A0AAD4DNT0"/>
<feature type="binding site" evidence="9">
    <location>
        <position position="138"/>
    </location>
    <ligand>
        <name>[4Fe-4S] cluster</name>
        <dbReference type="ChEBI" id="CHEBI:49883"/>
        <label>1</label>
    </ligand>
</feature>
<gene>
    <name evidence="11" type="ORF">BGZ95_008985</name>
</gene>
<dbReference type="GO" id="GO:0046872">
    <property type="term" value="F:metal ion binding"/>
    <property type="evidence" value="ECO:0007669"/>
    <property type="project" value="UniProtKB-KW"/>
</dbReference>
<sequence length="422" mass="46416">MSSLTIASRVLLTQQIARPLARTSAAMVTRNYNATVVKDTPAGTGPKKSKFADKFANGPSFDDFVSGNEKLSVEEALELKETVVEKEAAEAVAKATGKPARRAPKQRLPEWLKTAIPVGKNYTEIKNNLRELKLHTVCEEAKCPNISDCWGGGEHKTATATIMLMGDECTRGCRFCSVKTSKAPKPLDIHEPENTAEAISRWGLDYVVLTSVDRDDLADGGSAHFAETIMKLKHKAPKILVECLTGDFQGDMECVARVATSGLDVYAHNIETVEALSAYVRDPRAKFRQSISVLAHAKKAKPGLLTKTSMMLGCGETEAEVIHAMDELRKADVDVLTLGQYMRPTKKHMRVHEYVKPEVFERYQKLAEERGFKYVASGPLVRSSYKAGEFYISNILKKEKESAIPIVGNEAVVKLTDAGVRV</sequence>
<feature type="binding site" evidence="9">
    <location>
        <position position="176"/>
    </location>
    <ligand>
        <name>[4Fe-4S] cluster</name>
        <dbReference type="ChEBI" id="CHEBI:49883"/>
        <label>2</label>
        <note>4Fe-4S-S-AdoMet</note>
    </ligand>
</feature>
<evidence type="ECO:0000256" key="1">
    <source>
        <dbReference type="ARBA" id="ARBA00004173"/>
    </source>
</evidence>
<comment type="cofactor">
    <cofactor evidence="9">
        <name>[4Fe-4S] cluster</name>
        <dbReference type="ChEBI" id="CHEBI:49883"/>
    </cofactor>
    <text evidence="9">Binds 2 [4Fe-4S] clusters per subunit. One cluster is coordinated with 3 cysteines and an exchangeable S-adenosyl-L-methionine.</text>
</comment>
<comment type="pathway">
    <text evidence="9">Protein modification; protein lipoylation via endogenous pathway; protein N(6)-(lipoyl)lysine from octanoyl-[acyl-carrier-protein]: step 2/2.</text>
</comment>
<proteinExistence type="inferred from homology"/>
<dbReference type="NCBIfam" id="NF009544">
    <property type="entry name" value="PRK12928.1"/>
    <property type="match status" value="1"/>
</dbReference>
<feature type="domain" description="Radical SAM core" evidence="10">
    <location>
        <begin position="152"/>
        <end position="373"/>
    </location>
</feature>
<dbReference type="GO" id="GO:0016992">
    <property type="term" value="F:lipoate synthase activity"/>
    <property type="evidence" value="ECO:0007669"/>
    <property type="project" value="UniProtKB-UniRule"/>
</dbReference>
<feature type="binding site" evidence="9">
    <location>
        <position position="149"/>
    </location>
    <ligand>
        <name>[4Fe-4S] cluster</name>
        <dbReference type="ChEBI" id="CHEBI:49883"/>
        <label>1</label>
    </ligand>
</feature>
<dbReference type="NCBIfam" id="NF004019">
    <property type="entry name" value="PRK05481.1"/>
    <property type="match status" value="1"/>
</dbReference>
<keyword evidence="5 9" id="KW-0479">Metal-binding</keyword>
<dbReference type="InterPro" id="IPR006638">
    <property type="entry name" value="Elp3/MiaA/NifB-like_rSAM"/>
</dbReference>
<keyword evidence="3 9" id="KW-0808">Transferase</keyword>
<dbReference type="EC" id="2.8.1.8" evidence="9"/>
<keyword evidence="4 9" id="KW-0949">S-adenosyl-L-methionine</keyword>
<keyword evidence="9" id="KW-0496">Mitochondrion</keyword>
<dbReference type="PROSITE" id="PS51918">
    <property type="entry name" value="RADICAL_SAM"/>
    <property type="match status" value="1"/>
</dbReference>
<evidence type="ECO:0000256" key="2">
    <source>
        <dbReference type="ARBA" id="ARBA00022485"/>
    </source>
</evidence>
<keyword evidence="2 9" id="KW-0004">4Fe-4S</keyword>
<organism evidence="11 12">
    <name type="scientific">Linnemannia exigua</name>
    <dbReference type="NCBI Taxonomy" id="604196"/>
    <lineage>
        <taxon>Eukaryota</taxon>
        <taxon>Fungi</taxon>
        <taxon>Fungi incertae sedis</taxon>
        <taxon>Mucoromycota</taxon>
        <taxon>Mortierellomycotina</taxon>
        <taxon>Mortierellomycetes</taxon>
        <taxon>Mortierellales</taxon>
        <taxon>Mortierellaceae</taxon>
        <taxon>Linnemannia</taxon>
    </lineage>
</organism>
<dbReference type="SFLD" id="SFLDF00271">
    <property type="entry name" value="lipoyl_synthase"/>
    <property type="match status" value="1"/>
</dbReference>
<evidence type="ECO:0000259" key="10">
    <source>
        <dbReference type="PROSITE" id="PS51918"/>
    </source>
</evidence>
<evidence type="ECO:0000256" key="9">
    <source>
        <dbReference type="HAMAP-Rule" id="MF_03123"/>
    </source>
</evidence>
<dbReference type="GO" id="GO:0005739">
    <property type="term" value="C:mitochondrion"/>
    <property type="evidence" value="ECO:0007669"/>
    <property type="project" value="UniProtKB-SubCell"/>
</dbReference>
<feature type="binding site" evidence="9">
    <location>
        <position position="173"/>
    </location>
    <ligand>
        <name>[4Fe-4S] cluster</name>
        <dbReference type="ChEBI" id="CHEBI:49883"/>
        <label>2</label>
        <note>4Fe-4S-S-AdoMet</note>
    </ligand>
</feature>
<comment type="caution">
    <text evidence="11">The sequence shown here is derived from an EMBL/GenBank/DDBJ whole genome shotgun (WGS) entry which is preliminary data.</text>
</comment>
<feature type="binding site" evidence="9">
    <location>
        <position position="143"/>
    </location>
    <ligand>
        <name>[4Fe-4S] cluster</name>
        <dbReference type="ChEBI" id="CHEBI:49883"/>
        <label>1</label>
    </ligand>
</feature>
<dbReference type="InterPro" id="IPR058240">
    <property type="entry name" value="rSAM_sf"/>
</dbReference>
<dbReference type="Proteomes" id="UP001194580">
    <property type="component" value="Unassembled WGS sequence"/>
</dbReference>
<dbReference type="InterPro" id="IPR003698">
    <property type="entry name" value="Lipoyl_synth"/>
</dbReference>
<feature type="binding site" evidence="9">
    <location>
        <position position="169"/>
    </location>
    <ligand>
        <name>[4Fe-4S] cluster</name>
        <dbReference type="ChEBI" id="CHEBI:49883"/>
        <label>2</label>
        <note>4Fe-4S-S-AdoMet</note>
    </ligand>
</feature>
<evidence type="ECO:0000256" key="5">
    <source>
        <dbReference type="ARBA" id="ARBA00022723"/>
    </source>
</evidence>
<dbReference type="Gene3D" id="3.20.20.70">
    <property type="entry name" value="Aldolase class I"/>
    <property type="match status" value="1"/>
</dbReference>
<keyword evidence="6 9" id="KW-0408">Iron</keyword>
<comment type="similarity">
    <text evidence="9">Belongs to the radical SAM superfamily. Lipoyl synthase family.</text>
</comment>
<accession>A0AAD4DNT0</accession>
<dbReference type="SFLD" id="SFLDS00029">
    <property type="entry name" value="Radical_SAM"/>
    <property type="match status" value="1"/>
</dbReference>
<protein>
    <recommendedName>
        <fullName evidence="9">Lipoyl synthase, mitochondrial</fullName>
        <ecNumber evidence="9">2.8.1.8</ecNumber>
    </recommendedName>
    <alternativeName>
        <fullName evidence="9">Lipoate synthase</fullName>
        <shortName evidence="9">LS</shortName>
        <shortName evidence="9">Lip-syn</shortName>
    </alternativeName>
    <alternativeName>
        <fullName evidence="9">Lipoic acid synthase</fullName>
    </alternativeName>
</protein>
<feature type="binding site" evidence="9">
    <location>
        <position position="384"/>
    </location>
    <ligand>
        <name>[4Fe-4S] cluster</name>
        <dbReference type="ChEBI" id="CHEBI:49883"/>
        <label>1</label>
    </ligand>
</feature>
<name>A0AAD4DNT0_9FUNG</name>
<dbReference type="InterPro" id="IPR013785">
    <property type="entry name" value="Aldolase_TIM"/>
</dbReference>
<dbReference type="InterPro" id="IPR031691">
    <property type="entry name" value="LIAS_N"/>
</dbReference>
<dbReference type="InterPro" id="IPR007197">
    <property type="entry name" value="rSAM"/>
</dbReference>
<evidence type="ECO:0000313" key="11">
    <source>
        <dbReference type="EMBL" id="KAG0281843.1"/>
    </source>
</evidence>
<dbReference type="CDD" id="cd01335">
    <property type="entry name" value="Radical_SAM"/>
    <property type="match status" value="1"/>
</dbReference>
<dbReference type="SMART" id="SM00729">
    <property type="entry name" value="Elp3"/>
    <property type="match status" value="1"/>
</dbReference>
<dbReference type="FunFam" id="3.20.20.70:FF:000036">
    <property type="entry name" value="Lipoyl synthase, mitochondrial"/>
    <property type="match status" value="1"/>
</dbReference>
<evidence type="ECO:0000256" key="4">
    <source>
        <dbReference type="ARBA" id="ARBA00022691"/>
    </source>
</evidence>
<keyword evidence="12" id="KW-1185">Reference proteome</keyword>
<dbReference type="SFLD" id="SFLDG01058">
    <property type="entry name" value="lipoyl_synthase_like"/>
    <property type="match status" value="1"/>
</dbReference>
<evidence type="ECO:0000313" key="12">
    <source>
        <dbReference type="Proteomes" id="UP001194580"/>
    </source>
</evidence>
<dbReference type="SUPFAM" id="SSF102114">
    <property type="entry name" value="Radical SAM enzymes"/>
    <property type="match status" value="1"/>
</dbReference>
<comment type="catalytic activity">
    <reaction evidence="8 9">
        <text>[[Fe-S] cluster scaffold protein carrying a second [4Fe-4S](2+) cluster] + N(6)-octanoyl-L-lysyl-[protein] + 2 oxidized [2Fe-2S]-[ferredoxin] + 2 S-adenosyl-L-methionine + 4 H(+) = [[Fe-S] cluster scaffold protein] + N(6)-[(R)-dihydrolipoyl]-L-lysyl-[protein] + 4 Fe(3+) + 2 hydrogen sulfide + 2 5'-deoxyadenosine + 2 L-methionine + 2 reduced [2Fe-2S]-[ferredoxin]</text>
        <dbReference type="Rhea" id="RHEA:16585"/>
        <dbReference type="Rhea" id="RHEA-COMP:9928"/>
        <dbReference type="Rhea" id="RHEA-COMP:10000"/>
        <dbReference type="Rhea" id="RHEA-COMP:10001"/>
        <dbReference type="Rhea" id="RHEA-COMP:10475"/>
        <dbReference type="Rhea" id="RHEA-COMP:14568"/>
        <dbReference type="Rhea" id="RHEA-COMP:14569"/>
        <dbReference type="ChEBI" id="CHEBI:15378"/>
        <dbReference type="ChEBI" id="CHEBI:17319"/>
        <dbReference type="ChEBI" id="CHEBI:29034"/>
        <dbReference type="ChEBI" id="CHEBI:29919"/>
        <dbReference type="ChEBI" id="CHEBI:33722"/>
        <dbReference type="ChEBI" id="CHEBI:33737"/>
        <dbReference type="ChEBI" id="CHEBI:33738"/>
        <dbReference type="ChEBI" id="CHEBI:57844"/>
        <dbReference type="ChEBI" id="CHEBI:59789"/>
        <dbReference type="ChEBI" id="CHEBI:78809"/>
        <dbReference type="ChEBI" id="CHEBI:83100"/>
        <dbReference type="EC" id="2.8.1.8"/>
    </reaction>
</comment>
<dbReference type="Pfam" id="PF04055">
    <property type="entry name" value="Radical_SAM"/>
    <property type="match status" value="1"/>
</dbReference>
<dbReference type="HAMAP" id="MF_00206">
    <property type="entry name" value="Lipoyl_synth"/>
    <property type="match status" value="1"/>
</dbReference>
<evidence type="ECO:0000256" key="8">
    <source>
        <dbReference type="ARBA" id="ARBA00047326"/>
    </source>
</evidence>
<dbReference type="PANTHER" id="PTHR10949:SF0">
    <property type="entry name" value="LIPOYL SYNTHASE, MITOCHONDRIAL"/>
    <property type="match status" value="1"/>
</dbReference>
<evidence type="ECO:0000256" key="6">
    <source>
        <dbReference type="ARBA" id="ARBA00023004"/>
    </source>
</evidence>